<keyword evidence="2" id="KW-1185">Reference proteome</keyword>
<sequence length="81" mass="8765">MAQDDPEPHVPQFSVPPQPFGIEPQFLPCAAQVVGTQEVQTLLAQDDPVSHVPQFSAPPQPSGIEPQFLPCAAQVVNEQEH</sequence>
<evidence type="ECO:0000313" key="1">
    <source>
        <dbReference type="EMBL" id="RKG77961.1"/>
    </source>
</evidence>
<comment type="caution">
    <text evidence="1">The sequence shown here is derived from an EMBL/GenBank/DDBJ whole genome shotgun (WGS) entry which is preliminary data.</text>
</comment>
<protein>
    <submittedName>
        <fullName evidence="1">Uncharacterized protein</fullName>
    </submittedName>
</protein>
<proteinExistence type="predicted"/>
<name>A0A3A8II55_9BACT</name>
<evidence type="ECO:0000313" key="2">
    <source>
        <dbReference type="Proteomes" id="UP000268094"/>
    </source>
</evidence>
<organism evidence="1 2">
    <name type="scientific">Corallococcus terminator</name>
    <dbReference type="NCBI Taxonomy" id="2316733"/>
    <lineage>
        <taxon>Bacteria</taxon>
        <taxon>Pseudomonadati</taxon>
        <taxon>Myxococcota</taxon>
        <taxon>Myxococcia</taxon>
        <taxon>Myxococcales</taxon>
        <taxon>Cystobacterineae</taxon>
        <taxon>Myxococcaceae</taxon>
        <taxon>Corallococcus</taxon>
    </lineage>
</organism>
<gene>
    <name evidence="1" type="ORF">D7V88_30365</name>
</gene>
<accession>A0A3A8II55</accession>
<dbReference type="Proteomes" id="UP000268094">
    <property type="component" value="Unassembled WGS sequence"/>
</dbReference>
<reference evidence="2" key="1">
    <citation type="submission" date="2018-09" db="EMBL/GenBank/DDBJ databases">
        <authorList>
            <person name="Livingstone P.G."/>
            <person name="Whitworth D.E."/>
        </authorList>
    </citation>
    <scope>NUCLEOTIDE SEQUENCE [LARGE SCALE GENOMIC DNA]</scope>
    <source>
        <strain evidence="2">CA054A</strain>
    </source>
</reference>
<dbReference type="EMBL" id="RAVZ01000273">
    <property type="protein sequence ID" value="RKG77961.1"/>
    <property type="molecule type" value="Genomic_DNA"/>
</dbReference>
<dbReference type="AlphaFoldDB" id="A0A3A8II55"/>